<dbReference type="Proteomes" id="UP000198701">
    <property type="component" value="Unassembled WGS sequence"/>
</dbReference>
<dbReference type="RefSeq" id="WP_092323151.1">
    <property type="nucleotide sequence ID" value="NZ_FNFU01000007.1"/>
</dbReference>
<evidence type="ECO:0000313" key="3">
    <source>
        <dbReference type="EMBL" id="SDK52572.1"/>
    </source>
</evidence>
<dbReference type="InterPro" id="IPR036291">
    <property type="entry name" value="NAD(P)-bd_dom_sf"/>
</dbReference>
<evidence type="ECO:0000313" key="4">
    <source>
        <dbReference type="Proteomes" id="UP000198701"/>
    </source>
</evidence>
<dbReference type="AlphaFoldDB" id="A0A1G9CLS7"/>
<dbReference type="Gene3D" id="3.40.50.720">
    <property type="entry name" value="NAD(P)-binding Rossmann-like Domain"/>
    <property type="match status" value="2"/>
</dbReference>
<proteinExistence type="inferred from homology"/>
<dbReference type="EMBL" id="FNFU01000007">
    <property type="protein sequence ID" value="SDK52572.1"/>
    <property type="molecule type" value="Genomic_DNA"/>
</dbReference>
<keyword evidence="4" id="KW-1185">Reference proteome</keyword>
<dbReference type="SUPFAM" id="SSF51735">
    <property type="entry name" value="NAD(P)-binding Rossmann-fold domains"/>
    <property type="match status" value="2"/>
</dbReference>
<feature type="domain" description="Polysaccharide biosynthesis protein CapD-like" evidence="2">
    <location>
        <begin position="142"/>
        <end position="419"/>
    </location>
</feature>
<gene>
    <name evidence="3" type="ORF">SAMN05216282_10799</name>
</gene>
<reference evidence="3 4" key="1">
    <citation type="submission" date="2016-10" db="EMBL/GenBank/DDBJ databases">
        <authorList>
            <person name="de Groot N.N."/>
        </authorList>
    </citation>
    <scope>NUCLEOTIDE SEQUENCE [LARGE SCALE GENOMIC DNA]</scope>
    <source>
        <strain evidence="3 4">CGMCC 1.5382</strain>
    </source>
</reference>
<dbReference type="InterPro" id="IPR003869">
    <property type="entry name" value="Polysac_CapD-like"/>
</dbReference>
<dbReference type="STRING" id="386301.SAMN05216282_10799"/>
<dbReference type="InterPro" id="IPR051203">
    <property type="entry name" value="Polysaccharide_Synthase-Rel"/>
</dbReference>
<protein>
    <submittedName>
        <fullName evidence="3">NDP-sugar epimerase, includes UDP-GlcNAc-inverting 4,6-dehydratase FlaA1 and capsular polysaccharide biosynthesis protein EpsC</fullName>
    </submittedName>
</protein>
<dbReference type="Pfam" id="PF02719">
    <property type="entry name" value="Polysacc_synt_2"/>
    <property type="match status" value="1"/>
</dbReference>
<name>A0A1G9CLS7_9MICO</name>
<sequence length="462" mass="50748">MSTLQNSDSPILIIGHGTAGTALARNIALRGGNVVGYLDDSSTAPEVLGTLRDVNDVIAEHRIATVYFAIPSVGSKTVRDFINSIATDDIEFAIVPRTYSTLTRETVDIEDLTDVDVLDLVGREPVKHDLESSRQFIAGKRVLVTGAAGSIGSQLVRQIAGMNAEAIACVDWWENGMFFLGQDLAAQENIEYHIADVKNEPLLDAIIGDFRPDIIFHAAAYKHVPLMQANPLEAINNNVWGTLNLMRLAIAHAVPNFVYVSTDKAVNPVNVMGATKRLGEMTMEALAKGSHGTTFNAVRFGNVIQSNGSVMQIFRKQISRKAPLTVTHADVTRFFMTIDEASQLIIQSAMMGSDSDIFVLDMGEPVKILDLARSLVKVVDPSLTIEITGLRPGEKMFEELTYEPDNVGTTKNPKIFVVRDEIDFDESAFIRSLDEFLDQTRAYTIKPDLAVDFLKRMGFALR</sequence>
<dbReference type="OrthoDB" id="9803111at2"/>
<accession>A0A1G9CLS7</accession>
<comment type="similarity">
    <text evidence="1">Belongs to the polysaccharide synthase family.</text>
</comment>
<dbReference type="CDD" id="cd05237">
    <property type="entry name" value="UDP_invert_4-6DH_SDR_e"/>
    <property type="match status" value="1"/>
</dbReference>
<dbReference type="PANTHER" id="PTHR43318:SF1">
    <property type="entry name" value="POLYSACCHARIDE BIOSYNTHESIS PROTEIN EPSC-RELATED"/>
    <property type="match status" value="1"/>
</dbReference>
<evidence type="ECO:0000256" key="1">
    <source>
        <dbReference type="ARBA" id="ARBA00007430"/>
    </source>
</evidence>
<evidence type="ECO:0000259" key="2">
    <source>
        <dbReference type="Pfam" id="PF02719"/>
    </source>
</evidence>
<organism evidence="3 4">
    <name type="scientific">Cryobacterium psychrotolerans</name>
    <dbReference type="NCBI Taxonomy" id="386301"/>
    <lineage>
        <taxon>Bacteria</taxon>
        <taxon>Bacillati</taxon>
        <taxon>Actinomycetota</taxon>
        <taxon>Actinomycetes</taxon>
        <taxon>Micrococcales</taxon>
        <taxon>Microbacteriaceae</taxon>
        <taxon>Cryobacterium</taxon>
    </lineage>
</organism>
<dbReference type="PANTHER" id="PTHR43318">
    <property type="entry name" value="UDP-N-ACETYLGLUCOSAMINE 4,6-DEHYDRATASE"/>
    <property type="match status" value="1"/>
</dbReference>